<accession>A0ABP7YR26</accession>
<organism evidence="1 2">
    <name type="scientific">Sphingobacterium kyonggiense</name>
    <dbReference type="NCBI Taxonomy" id="714075"/>
    <lineage>
        <taxon>Bacteria</taxon>
        <taxon>Pseudomonadati</taxon>
        <taxon>Bacteroidota</taxon>
        <taxon>Sphingobacteriia</taxon>
        <taxon>Sphingobacteriales</taxon>
        <taxon>Sphingobacteriaceae</taxon>
        <taxon>Sphingobacterium</taxon>
    </lineage>
</organism>
<evidence type="ECO:0000313" key="2">
    <source>
        <dbReference type="Proteomes" id="UP001500101"/>
    </source>
</evidence>
<evidence type="ECO:0000313" key="1">
    <source>
        <dbReference type="EMBL" id="GAA4139901.1"/>
    </source>
</evidence>
<protein>
    <recommendedName>
        <fullName evidence="3">Fasciclin domain-containing protein</fullName>
    </recommendedName>
</protein>
<gene>
    <name evidence="1" type="ORF">GCM10022216_18530</name>
</gene>
<proteinExistence type="predicted"/>
<dbReference type="Proteomes" id="UP001500101">
    <property type="component" value="Unassembled WGS sequence"/>
</dbReference>
<dbReference type="EMBL" id="BAAAZI010000007">
    <property type="protein sequence ID" value="GAA4139901.1"/>
    <property type="molecule type" value="Genomic_DNA"/>
</dbReference>
<keyword evidence="2" id="KW-1185">Reference proteome</keyword>
<dbReference type="PROSITE" id="PS51257">
    <property type="entry name" value="PROKAR_LIPOPROTEIN"/>
    <property type="match status" value="1"/>
</dbReference>
<dbReference type="Gene3D" id="2.30.180.10">
    <property type="entry name" value="FAS1 domain"/>
    <property type="match status" value="1"/>
</dbReference>
<reference evidence="2" key="1">
    <citation type="journal article" date="2019" name="Int. J. Syst. Evol. Microbiol.">
        <title>The Global Catalogue of Microorganisms (GCM) 10K type strain sequencing project: providing services to taxonomists for standard genome sequencing and annotation.</title>
        <authorList>
            <consortium name="The Broad Institute Genomics Platform"/>
            <consortium name="The Broad Institute Genome Sequencing Center for Infectious Disease"/>
            <person name="Wu L."/>
            <person name="Ma J."/>
        </authorList>
    </citation>
    <scope>NUCLEOTIDE SEQUENCE [LARGE SCALE GENOMIC DNA]</scope>
    <source>
        <strain evidence="2">JCM 16704</strain>
    </source>
</reference>
<sequence>MMSMKYLNIRNTLAILLGMVALWFSSCSKSDSPYYDYENQVQSFDGTALAYLKAQPEGTFDSLLLVLNRFPDLEDSLNNQKVTLFAPVNENFVAALKYLNLSLKAEGEAPLTLSTVDADQLDTLICRYIIRDVKTTNDYIQELDGLPLMSIKFNYPMHARYVKLSASGFVQGGASSLDFSNPFGSDLVKDWITSRATTVNIKTNNATINILSPTHNFGFDEFTDRMKLIEDEDNL</sequence>
<comment type="caution">
    <text evidence="1">The sequence shown here is derived from an EMBL/GenBank/DDBJ whole genome shotgun (WGS) entry which is preliminary data.</text>
</comment>
<dbReference type="InterPro" id="IPR036378">
    <property type="entry name" value="FAS1_dom_sf"/>
</dbReference>
<name>A0ABP7YR26_9SPHI</name>
<evidence type="ECO:0008006" key="3">
    <source>
        <dbReference type="Google" id="ProtNLM"/>
    </source>
</evidence>